<dbReference type="Proteomes" id="UP000467488">
    <property type="component" value="Chromosome"/>
</dbReference>
<comment type="cofactor">
    <cofactor evidence="1">
        <name>FMN</name>
        <dbReference type="ChEBI" id="CHEBI:58210"/>
    </cofactor>
</comment>
<dbReference type="InterPro" id="IPR013785">
    <property type="entry name" value="Aldolase_TIM"/>
</dbReference>
<evidence type="ECO:0000256" key="2">
    <source>
        <dbReference type="ARBA" id="ARBA00023002"/>
    </source>
</evidence>
<dbReference type="GO" id="GO:0009060">
    <property type="term" value="P:aerobic respiration"/>
    <property type="evidence" value="ECO:0007669"/>
    <property type="project" value="TreeGrafter"/>
</dbReference>
<dbReference type="Gene3D" id="3.20.20.70">
    <property type="entry name" value="Aldolase class I"/>
    <property type="match status" value="1"/>
</dbReference>
<name>A0A8S0FHS7_ECOLX</name>
<dbReference type="InterPro" id="IPR037396">
    <property type="entry name" value="FMN_HAD"/>
</dbReference>
<reference evidence="4 5" key="1">
    <citation type="submission" date="2020-01" db="EMBL/GenBank/DDBJ databases">
        <title>Dynamics of blaIMP-6 dissemination in carbapenem resistant Enterobacteriacea isolated from regional surveillance in Osaka, Japan.</title>
        <authorList>
            <person name="Abe R."/>
            <person name="Akeda Y."/>
            <person name="Sugawara Y."/>
            <person name="Yamamoto N."/>
            <person name="Tomono K."/>
            <person name="Takeuchi D."/>
            <person name="Kawahara R."/>
            <person name="Hamada S."/>
        </authorList>
    </citation>
    <scope>NUCLEOTIDE SEQUENCE [LARGE SCALE GENOMIC DNA]</scope>
    <source>
        <strain evidence="4 5">E300</strain>
    </source>
</reference>
<organism evidence="4 5">
    <name type="scientific">Escherichia coli</name>
    <dbReference type="NCBI Taxonomy" id="562"/>
    <lineage>
        <taxon>Bacteria</taxon>
        <taxon>Pseudomonadati</taxon>
        <taxon>Pseudomonadota</taxon>
        <taxon>Gammaproteobacteria</taxon>
        <taxon>Enterobacterales</taxon>
        <taxon>Enterobacteriaceae</taxon>
        <taxon>Escherichia</taxon>
    </lineage>
</organism>
<proteinExistence type="predicted"/>
<dbReference type="PANTHER" id="PTHR10578">
    <property type="entry name" value="S -2-HYDROXY-ACID OXIDASE-RELATED"/>
    <property type="match status" value="1"/>
</dbReference>
<dbReference type="InterPro" id="IPR000262">
    <property type="entry name" value="FMN-dep_DH"/>
</dbReference>
<evidence type="ECO:0000313" key="5">
    <source>
        <dbReference type="Proteomes" id="UP000467488"/>
    </source>
</evidence>
<dbReference type="GO" id="GO:0005886">
    <property type="term" value="C:plasma membrane"/>
    <property type="evidence" value="ECO:0007669"/>
    <property type="project" value="TreeGrafter"/>
</dbReference>
<evidence type="ECO:0000259" key="3">
    <source>
        <dbReference type="PROSITE" id="PS51349"/>
    </source>
</evidence>
<protein>
    <recommendedName>
        <fullName evidence="3">FMN hydroxy acid dehydrogenase domain-containing protein</fullName>
    </recommendedName>
</protein>
<dbReference type="PANTHER" id="PTHR10578:SF85">
    <property type="entry name" value="L-LACTATE DEHYDROGENASE"/>
    <property type="match status" value="1"/>
</dbReference>
<dbReference type="EMBL" id="AP022360">
    <property type="protein sequence ID" value="BBU79778.1"/>
    <property type="molecule type" value="Genomic_DNA"/>
</dbReference>
<sequence>MIISAASDYRAAAQRILPPFLFHYMDGGAYSEYTLRRNVEDLSEVALRQRILKNMSDLSLETTLFNEKLSMPVALGPVGLCGMYARRGEVQAAKAADAHGIPFTLSTVSVCPIEEVAPAIKRPMWFQLYVLRDRGFMRNALERANHRSRGLFDAGFHRGYADTGSALS</sequence>
<gene>
    <name evidence="4" type="ORF">EIMP300_11780</name>
</gene>
<dbReference type="SUPFAM" id="SSF51395">
    <property type="entry name" value="FMN-linked oxidoreductases"/>
    <property type="match status" value="1"/>
</dbReference>
<dbReference type="Pfam" id="PF01070">
    <property type="entry name" value="FMN_dh"/>
    <property type="match status" value="1"/>
</dbReference>
<dbReference type="AlphaFoldDB" id="A0A8S0FHS7"/>
<feature type="domain" description="FMN hydroxy acid dehydrogenase" evidence="3">
    <location>
        <begin position="1"/>
        <end position="168"/>
    </location>
</feature>
<dbReference type="PROSITE" id="PS51349">
    <property type="entry name" value="FMN_HYDROXY_ACID_DH_2"/>
    <property type="match status" value="1"/>
</dbReference>
<evidence type="ECO:0000313" key="4">
    <source>
        <dbReference type="EMBL" id="BBU79778.1"/>
    </source>
</evidence>
<evidence type="ECO:0000256" key="1">
    <source>
        <dbReference type="ARBA" id="ARBA00001917"/>
    </source>
</evidence>
<keyword evidence="2" id="KW-0560">Oxidoreductase</keyword>
<dbReference type="GO" id="GO:0004459">
    <property type="term" value="F:L-lactate dehydrogenase (NAD+) activity"/>
    <property type="evidence" value="ECO:0007669"/>
    <property type="project" value="TreeGrafter"/>
</dbReference>
<accession>A0A8S0FHS7</accession>